<dbReference type="Proteomes" id="UP000499080">
    <property type="component" value="Unassembled WGS sequence"/>
</dbReference>
<keyword evidence="3" id="KW-1185">Reference proteome</keyword>
<evidence type="ECO:0000313" key="3">
    <source>
        <dbReference type="Proteomes" id="UP000499080"/>
    </source>
</evidence>
<proteinExistence type="predicted"/>
<comment type="caution">
    <text evidence="2">The sequence shown here is derived from an EMBL/GenBank/DDBJ whole genome shotgun (WGS) entry which is preliminary data.</text>
</comment>
<accession>A0A4Y2TAP9</accession>
<reference evidence="2 3" key="1">
    <citation type="journal article" date="2019" name="Sci. Rep.">
        <title>Orb-weaving spider Araneus ventricosus genome elucidates the spidroin gene catalogue.</title>
        <authorList>
            <person name="Kono N."/>
            <person name="Nakamura H."/>
            <person name="Ohtoshi R."/>
            <person name="Moran D.A.P."/>
            <person name="Shinohara A."/>
            <person name="Yoshida Y."/>
            <person name="Fujiwara M."/>
            <person name="Mori M."/>
            <person name="Tomita M."/>
            <person name="Arakawa K."/>
        </authorList>
    </citation>
    <scope>NUCLEOTIDE SEQUENCE [LARGE SCALE GENOMIC DNA]</scope>
</reference>
<organism evidence="2 3">
    <name type="scientific">Araneus ventricosus</name>
    <name type="common">Orbweaver spider</name>
    <name type="synonym">Epeira ventricosa</name>
    <dbReference type="NCBI Taxonomy" id="182803"/>
    <lineage>
        <taxon>Eukaryota</taxon>
        <taxon>Metazoa</taxon>
        <taxon>Ecdysozoa</taxon>
        <taxon>Arthropoda</taxon>
        <taxon>Chelicerata</taxon>
        <taxon>Arachnida</taxon>
        <taxon>Araneae</taxon>
        <taxon>Araneomorphae</taxon>
        <taxon>Entelegynae</taxon>
        <taxon>Araneoidea</taxon>
        <taxon>Araneidae</taxon>
        <taxon>Araneus</taxon>
    </lineage>
</organism>
<feature type="region of interest" description="Disordered" evidence="1">
    <location>
        <begin position="20"/>
        <end position="46"/>
    </location>
</feature>
<feature type="region of interest" description="Disordered" evidence="1">
    <location>
        <begin position="60"/>
        <end position="84"/>
    </location>
</feature>
<protein>
    <submittedName>
        <fullName evidence="2">Uncharacterized protein</fullName>
    </submittedName>
</protein>
<feature type="compositionally biased region" description="Polar residues" evidence="1">
    <location>
        <begin position="23"/>
        <end position="46"/>
    </location>
</feature>
<feature type="compositionally biased region" description="Polar residues" evidence="1">
    <location>
        <begin position="63"/>
        <end position="82"/>
    </location>
</feature>
<name>A0A4Y2TAP9_ARAVE</name>
<evidence type="ECO:0000256" key="1">
    <source>
        <dbReference type="SAM" id="MobiDB-lite"/>
    </source>
</evidence>
<dbReference type="PROSITE" id="PS51257">
    <property type="entry name" value="PROKAR_LIPOPROTEIN"/>
    <property type="match status" value="1"/>
</dbReference>
<gene>
    <name evidence="2" type="ORF">AVEN_128579_1</name>
</gene>
<sequence length="129" mass="14384">MDPLKFFHSLIQHPLSLAPPLASSCQPSSPTPAVSRPSPSSGKTSPTWFFGHLQHKRPATPLAANNHNQDLYKNTTPPTIHSQPRHQRIQKLFSSCPTRVSHSIQNCHTTKPSCLVKKSQLDFDQQASW</sequence>
<dbReference type="EMBL" id="BGPR01027097">
    <property type="protein sequence ID" value="GBN97311.1"/>
    <property type="molecule type" value="Genomic_DNA"/>
</dbReference>
<dbReference type="AlphaFoldDB" id="A0A4Y2TAP9"/>
<evidence type="ECO:0000313" key="2">
    <source>
        <dbReference type="EMBL" id="GBN97311.1"/>
    </source>
</evidence>